<dbReference type="GO" id="GO:0043248">
    <property type="term" value="P:proteasome assembly"/>
    <property type="evidence" value="ECO:0007669"/>
    <property type="project" value="TreeGrafter"/>
</dbReference>
<dbReference type="PANTHER" id="PTHR42342">
    <property type="entry name" value="STATIONARY PHASE PROTEIN 5"/>
    <property type="match status" value="1"/>
</dbReference>
<dbReference type="AlphaFoldDB" id="A0A0P1KSX5"/>
<dbReference type="InterPro" id="IPR038816">
    <property type="entry name" value="Stationary_phase_5"/>
</dbReference>
<dbReference type="PANTHER" id="PTHR42342:SF1">
    <property type="entry name" value="STATIONARY PHASE PROTEIN 5"/>
    <property type="match status" value="1"/>
</dbReference>
<evidence type="ECO:0000313" key="1">
    <source>
        <dbReference type="EMBL" id="CUS23117.1"/>
    </source>
</evidence>
<dbReference type="Proteomes" id="UP000236544">
    <property type="component" value="Unassembled WGS sequence"/>
</dbReference>
<accession>A0A0P1KSX5</accession>
<dbReference type="EMBL" id="LN890539">
    <property type="protein sequence ID" value="CUS23117.1"/>
    <property type="molecule type" value="Genomic_DNA"/>
</dbReference>
<sequence>MSANSWRQWLKLTKRQLKQIRQTLDDEIQTVLERNIPRPQKSLVRIPVSSRPSAGFKNGSRYIHTQTRNVARSTSNAPRAGYARSVQGGAVGARPVFSSFNGMYRAPGGVPRGLFSNWNMTTSRFKSGRAYSTSAIKITHDAVQNLSISLRCFYNLWDDFLPANESGDYQRVPLQACQVSKRSFGAREVSTVRAMEVFRMIQAHKQDLPPSVLEELDAMGCVVEFELPHLDMSTMPSMVFASDEALNEWRDKMMVCHTKLRSIEESVRKIYEHYGALPLEFGERFVRVRFPNITAPEAEMLMRDLGLTLGLVLPEPQPSVEPSPSSECFDCYSSVSASYCDSGRCASQFAPVLSTPSESSFSIVSSQG</sequence>
<organism evidence="1 2">
    <name type="scientific">Lachancea quebecensis</name>
    <dbReference type="NCBI Taxonomy" id="1654605"/>
    <lineage>
        <taxon>Eukaryota</taxon>
        <taxon>Fungi</taxon>
        <taxon>Dikarya</taxon>
        <taxon>Ascomycota</taxon>
        <taxon>Saccharomycotina</taxon>
        <taxon>Saccharomycetes</taxon>
        <taxon>Saccharomycetales</taxon>
        <taxon>Saccharomycetaceae</taxon>
        <taxon>Lachancea</taxon>
    </lineage>
</organism>
<proteinExistence type="predicted"/>
<evidence type="ECO:0000313" key="2">
    <source>
        <dbReference type="Proteomes" id="UP000236544"/>
    </source>
</evidence>
<dbReference type="GO" id="GO:0070628">
    <property type="term" value="F:proteasome binding"/>
    <property type="evidence" value="ECO:0007669"/>
    <property type="project" value="InterPro"/>
</dbReference>
<keyword evidence="2" id="KW-1185">Reference proteome</keyword>
<reference evidence="2" key="1">
    <citation type="submission" date="2015-10" db="EMBL/GenBank/DDBJ databases">
        <authorList>
            <person name="Devillers H."/>
        </authorList>
    </citation>
    <scope>NUCLEOTIDE SEQUENCE [LARGE SCALE GENOMIC DNA]</scope>
</reference>
<name>A0A0P1KSX5_9SACH</name>
<protein>
    <submittedName>
        <fullName evidence="1">LAQU0S08e02498g1_1</fullName>
    </submittedName>
</protein>
<gene>
    <name evidence="1" type="ORF">LAQU0_S08e02498g</name>
</gene>
<dbReference type="OrthoDB" id="416253at2759"/>